<dbReference type="GO" id="GO:0034399">
    <property type="term" value="C:nuclear periphery"/>
    <property type="evidence" value="ECO:0007669"/>
    <property type="project" value="TreeGrafter"/>
</dbReference>
<feature type="transmembrane region" description="Helical" evidence="1">
    <location>
        <begin position="209"/>
        <end position="229"/>
    </location>
</feature>
<comment type="caution">
    <text evidence="2">The sequence shown here is derived from an EMBL/GenBank/DDBJ whole genome shotgun (WGS) entry which is preliminary data.</text>
</comment>
<dbReference type="VEuPathDB" id="MicrosporidiaDB:HERIO_571"/>
<reference evidence="2 3" key="1">
    <citation type="journal article" date="2017" name="Environ. Microbiol.">
        <title>Decay of the glycolytic pathway and adaptation to intranuclear parasitism within Enterocytozoonidae microsporidia.</title>
        <authorList>
            <person name="Wiredu Boakye D."/>
            <person name="Jaroenlak P."/>
            <person name="Prachumwat A."/>
            <person name="Williams T.A."/>
            <person name="Bateman K.S."/>
            <person name="Itsathitphaisarn O."/>
            <person name="Sritunyalucksana K."/>
            <person name="Paszkiewicz K.H."/>
            <person name="Moore K.A."/>
            <person name="Stentiford G.D."/>
            <person name="Williams B.A."/>
        </authorList>
    </citation>
    <scope>NUCLEOTIDE SEQUENCE [LARGE SCALE GENOMIC DNA]</scope>
    <source>
        <strain evidence="2 3">GB1</strain>
    </source>
</reference>
<keyword evidence="1" id="KW-0472">Membrane</keyword>
<dbReference type="AlphaFoldDB" id="A0A1X0QCL7"/>
<protein>
    <recommendedName>
        <fullName evidence="4">Man1/Src1 C-terminal domain-containing protein</fullName>
    </recommendedName>
</protein>
<keyword evidence="3" id="KW-1185">Reference proteome</keyword>
<keyword evidence="1" id="KW-1133">Transmembrane helix</keyword>
<gene>
    <name evidence="2" type="ORF">HERIO_571</name>
</gene>
<dbReference type="GO" id="GO:0005783">
    <property type="term" value="C:endoplasmic reticulum"/>
    <property type="evidence" value="ECO:0007669"/>
    <property type="project" value="TreeGrafter"/>
</dbReference>
<dbReference type="EMBL" id="LVKB01000018">
    <property type="protein sequence ID" value="ORD97559.1"/>
    <property type="molecule type" value="Genomic_DNA"/>
</dbReference>
<dbReference type="OrthoDB" id="5376590at2759"/>
<dbReference type="InterPro" id="IPR044780">
    <property type="entry name" value="Heh2/Src1"/>
</dbReference>
<organism evidence="2 3">
    <name type="scientific">Hepatospora eriocheir</name>
    <dbReference type="NCBI Taxonomy" id="1081669"/>
    <lineage>
        <taxon>Eukaryota</taxon>
        <taxon>Fungi</taxon>
        <taxon>Fungi incertae sedis</taxon>
        <taxon>Microsporidia</taxon>
        <taxon>Hepatosporidae</taxon>
        <taxon>Hepatospora</taxon>
    </lineage>
</organism>
<evidence type="ECO:0000313" key="2">
    <source>
        <dbReference type="EMBL" id="ORD97559.1"/>
    </source>
</evidence>
<evidence type="ECO:0008006" key="4">
    <source>
        <dbReference type="Google" id="ProtNLM"/>
    </source>
</evidence>
<feature type="transmembrane region" description="Helical" evidence="1">
    <location>
        <begin position="349"/>
        <end position="376"/>
    </location>
</feature>
<evidence type="ECO:0000256" key="1">
    <source>
        <dbReference type="SAM" id="Phobius"/>
    </source>
</evidence>
<accession>A0A1X0QCL7</accession>
<keyword evidence="1" id="KW-0812">Transmembrane</keyword>
<dbReference type="Proteomes" id="UP000192356">
    <property type="component" value="Unassembled WGS sequence"/>
</dbReference>
<dbReference type="GO" id="GO:0071763">
    <property type="term" value="P:nuclear membrane organization"/>
    <property type="evidence" value="ECO:0007669"/>
    <property type="project" value="TreeGrafter"/>
</dbReference>
<dbReference type="GO" id="GO:0003682">
    <property type="term" value="F:chromatin binding"/>
    <property type="evidence" value="ECO:0007669"/>
    <property type="project" value="InterPro"/>
</dbReference>
<dbReference type="PANTHER" id="PTHR47808">
    <property type="entry name" value="INNER NUCLEAR MEMBRANE PROTEIN HEH2-RELATED"/>
    <property type="match status" value="1"/>
</dbReference>
<dbReference type="PANTHER" id="PTHR47808:SF2">
    <property type="entry name" value="LEM DOMAIN-CONTAINING PROTEIN 2"/>
    <property type="match status" value="1"/>
</dbReference>
<proteinExistence type="predicted"/>
<dbReference type="GO" id="GO:0005637">
    <property type="term" value="C:nuclear inner membrane"/>
    <property type="evidence" value="ECO:0007669"/>
    <property type="project" value="InterPro"/>
</dbReference>
<evidence type="ECO:0000313" key="3">
    <source>
        <dbReference type="Proteomes" id="UP000192356"/>
    </source>
</evidence>
<dbReference type="VEuPathDB" id="MicrosporidiaDB:A0H76_2185"/>
<name>A0A1X0QCL7_9MICR</name>
<sequence>MNRKKYLDKYFDYKSLTKIQLRDVLSQFNIPNIPPLSAKKSVILRFYEENIYNRIEHLKELDSTNFSNQNIFQSSVTNSPVKSSLNNLNNTSLDNINSSFVQSDNSFISNLNSENFYIKGDDIRETSKIKIDNDKEEIKTKTLDSFFNSVQNNSKIELAEESNEKSNEEVKNKSSFNEEIHSNNDVNRRSLLFSIILRMIKVIFKLFKYTFYLLILSSIGLVIYMKFFLPYCDGTRKWCIPLPKHGLLFNGKLKCAKNFKKVTSIIDHCVFDQSIILAKKYRVDSIIRKLNYIRGEYEYGYRSTPRVPVERLETDSEIIEMIKNSNLVIFTNNYSVVESIMTKVSFKILLRYGITIFLKYAITIMVIISICVYLFILTRSRIKSSREAEKLLPPILESLRRQIMTAIKTPVVYEYVYSKQLKQAFQCNDEIWTYVERKLIKNVNVETKQENNDLCFKWVGPIYFESK</sequence>